<name>W9YV34_9EURO</name>
<feature type="region of interest" description="Disordered" evidence="1">
    <location>
        <begin position="342"/>
        <end position="374"/>
    </location>
</feature>
<dbReference type="GeneID" id="19161381"/>
<evidence type="ECO:0000313" key="3">
    <source>
        <dbReference type="Proteomes" id="UP000019484"/>
    </source>
</evidence>
<protein>
    <submittedName>
        <fullName evidence="2">Uncharacterized protein</fullName>
    </submittedName>
</protein>
<feature type="region of interest" description="Disordered" evidence="1">
    <location>
        <begin position="158"/>
        <end position="269"/>
    </location>
</feature>
<comment type="caution">
    <text evidence="2">The sequence shown here is derived from an EMBL/GenBank/DDBJ whole genome shotgun (WGS) entry which is preliminary data.</text>
</comment>
<dbReference type="EMBL" id="AMWN01000005">
    <property type="protein sequence ID" value="EXJ86144.1"/>
    <property type="molecule type" value="Genomic_DNA"/>
</dbReference>
<accession>W9YV34</accession>
<dbReference type="STRING" id="1182541.W9YV34"/>
<dbReference type="RefSeq" id="XP_007725582.1">
    <property type="nucleotide sequence ID" value="XM_007727392.1"/>
</dbReference>
<feature type="compositionally biased region" description="Low complexity" evidence="1">
    <location>
        <begin position="214"/>
        <end position="225"/>
    </location>
</feature>
<evidence type="ECO:0000256" key="1">
    <source>
        <dbReference type="SAM" id="MobiDB-lite"/>
    </source>
</evidence>
<organism evidence="2 3">
    <name type="scientific">Capronia coronata CBS 617.96</name>
    <dbReference type="NCBI Taxonomy" id="1182541"/>
    <lineage>
        <taxon>Eukaryota</taxon>
        <taxon>Fungi</taxon>
        <taxon>Dikarya</taxon>
        <taxon>Ascomycota</taxon>
        <taxon>Pezizomycotina</taxon>
        <taxon>Eurotiomycetes</taxon>
        <taxon>Chaetothyriomycetidae</taxon>
        <taxon>Chaetothyriales</taxon>
        <taxon>Herpotrichiellaceae</taxon>
        <taxon>Capronia</taxon>
    </lineage>
</organism>
<feature type="compositionally biased region" description="Low complexity" evidence="1">
    <location>
        <begin position="158"/>
        <end position="167"/>
    </location>
</feature>
<feature type="region of interest" description="Disordered" evidence="1">
    <location>
        <begin position="304"/>
        <end position="323"/>
    </location>
</feature>
<proteinExistence type="predicted"/>
<dbReference type="AlphaFoldDB" id="W9YV34"/>
<feature type="compositionally biased region" description="Low complexity" evidence="1">
    <location>
        <begin position="732"/>
        <end position="745"/>
    </location>
</feature>
<feature type="region of interest" description="Disordered" evidence="1">
    <location>
        <begin position="458"/>
        <end position="536"/>
    </location>
</feature>
<evidence type="ECO:0000313" key="2">
    <source>
        <dbReference type="EMBL" id="EXJ86144.1"/>
    </source>
</evidence>
<feature type="region of interest" description="Disordered" evidence="1">
    <location>
        <begin position="732"/>
        <end position="764"/>
    </location>
</feature>
<gene>
    <name evidence="2" type="ORF">A1O1_06514</name>
</gene>
<reference evidence="2 3" key="1">
    <citation type="submission" date="2013-03" db="EMBL/GenBank/DDBJ databases">
        <title>The Genome Sequence of Capronia coronata CBS 617.96.</title>
        <authorList>
            <consortium name="The Broad Institute Genomics Platform"/>
            <person name="Cuomo C."/>
            <person name="de Hoog S."/>
            <person name="Gorbushina A."/>
            <person name="Walker B."/>
            <person name="Young S.K."/>
            <person name="Zeng Q."/>
            <person name="Gargeya S."/>
            <person name="Fitzgerald M."/>
            <person name="Haas B."/>
            <person name="Abouelleil A."/>
            <person name="Allen A.W."/>
            <person name="Alvarado L."/>
            <person name="Arachchi H.M."/>
            <person name="Berlin A.M."/>
            <person name="Chapman S.B."/>
            <person name="Gainer-Dewar J."/>
            <person name="Goldberg J."/>
            <person name="Griggs A."/>
            <person name="Gujja S."/>
            <person name="Hansen M."/>
            <person name="Howarth C."/>
            <person name="Imamovic A."/>
            <person name="Ireland A."/>
            <person name="Larimer J."/>
            <person name="McCowan C."/>
            <person name="Murphy C."/>
            <person name="Pearson M."/>
            <person name="Poon T.W."/>
            <person name="Priest M."/>
            <person name="Roberts A."/>
            <person name="Saif S."/>
            <person name="Shea T."/>
            <person name="Sisk P."/>
            <person name="Sykes S."/>
            <person name="Wortman J."/>
            <person name="Nusbaum C."/>
            <person name="Birren B."/>
        </authorList>
    </citation>
    <scope>NUCLEOTIDE SEQUENCE [LARGE SCALE GENOMIC DNA]</scope>
    <source>
        <strain evidence="2 3">CBS 617.96</strain>
    </source>
</reference>
<feature type="compositionally biased region" description="Low complexity" evidence="1">
    <location>
        <begin position="189"/>
        <end position="204"/>
    </location>
</feature>
<feature type="compositionally biased region" description="Polar residues" evidence="1">
    <location>
        <begin position="615"/>
        <end position="662"/>
    </location>
</feature>
<feature type="compositionally biased region" description="Low complexity" evidence="1">
    <location>
        <begin position="493"/>
        <end position="506"/>
    </location>
</feature>
<dbReference type="Proteomes" id="UP000019484">
    <property type="component" value="Unassembled WGS sequence"/>
</dbReference>
<feature type="compositionally biased region" description="Polar residues" evidence="1">
    <location>
        <begin position="344"/>
        <end position="374"/>
    </location>
</feature>
<dbReference type="OrthoDB" id="4160377at2759"/>
<sequence length="764" mass="79963">MAPRRHAQLDVDDLEQEYSSAPMSPGTKKKENLKRIMAEDLGQATADYITTSDYGPRHVPNIRIVPKSDLQGTEESKIATANAAKTNSWRAWGDTDEAKTTSAGIETLAGGASGNTHRYRAQQERLDQERDFGGLFGNSRGDRLSIGAQQFHVNSILSSSSNSNKKSFYAKQDRPWPPAGLIGTPAFPTDTGAGLTATATQAVTPNNIPSNKTSSVSEGSASSGAKTQRAGRVNGPPPKGVSTVAASSQAGRAGSLPSRHPYTDSLSSDPSAFVASATQFFARAAKNQQAQPENTNTLATFAAQASEPDTRVTSEKSYPQDPSIRKVPVSEFAFPGNAALAAPDTSTHTDGIASSTALSGFSPSTGSRETPLVPSSVQDAVTGDLIGLGIRNADVGGRTQAVVTGSSPHNGSIMDSPILDDVNNDVLVAGRGKVIVINGIRYVPESELLALKQTPTTSLATRDDPDANRALEGNNSVSITAKLSPQSRAGQLSTSDPRSSSNVSRSALGANPFNPREPIVNDAGKKQDMAPTSQPKDEAHKYFQFRPNSFDEALVLAMRPDFSAASLQHLRTLVPSDAEVAAPLAPIVKAPSRSPASKSTNTIISRWAPVEASPRPNTSVVMPSSGQFPAAEQSNASALQPKSTNGSTIHASTASGESSGNFTKPAATLQPLVSTAMSTGPLIGDRRAFGHLSKVAAAGVYYEPPPVRPTTRRRTHQPGPGYAMLLADLQRSAASPATQAVAPATGMSSQNQQPIAEDSDESEL</sequence>
<feature type="region of interest" description="Disordered" evidence="1">
    <location>
        <begin position="613"/>
        <end position="665"/>
    </location>
</feature>
<keyword evidence="3" id="KW-1185">Reference proteome</keyword>
<feature type="compositionally biased region" description="Polar residues" evidence="1">
    <location>
        <begin position="473"/>
        <end position="492"/>
    </location>
</feature>
<dbReference type="HOGENOM" id="CLU_027507_0_0_1"/>
<feature type="region of interest" description="Disordered" evidence="1">
    <location>
        <begin position="1"/>
        <end position="30"/>
    </location>
</feature>